<reference evidence="2" key="1">
    <citation type="submission" date="2021-03" db="EMBL/GenBank/DDBJ databases">
        <authorList>
            <person name="Tagirdzhanova G."/>
        </authorList>
    </citation>
    <scope>NUCLEOTIDE SEQUENCE</scope>
</reference>
<dbReference type="InterPro" id="IPR027417">
    <property type="entry name" value="P-loop_NTPase"/>
</dbReference>
<evidence type="ECO:0000313" key="2">
    <source>
        <dbReference type="EMBL" id="CAF9925087.1"/>
    </source>
</evidence>
<dbReference type="SUPFAM" id="SSF52540">
    <property type="entry name" value="P-loop containing nucleoside triphosphate hydrolases"/>
    <property type="match status" value="1"/>
</dbReference>
<gene>
    <name evidence="2" type="ORF">IMSHALPRED_006372</name>
</gene>
<dbReference type="AlphaFoldDB" id="A0A8H3IEH3"/>
<accession>A0A8H3IEH3</accession>
<proteinExistence type="predicted"/>
<evidence type="ECO:0000313" key="3">
    <source>
        <dbReference type="Proteomes" id="UP000664534"/>
    </source>
</evidence>
<dbReference type="EMBL" id="CAJPDT010000038">
    <property type="protein sequence ID" value="CAF9925087.1"/>
    <property type="molecule type" value="Genomic_DNA"/>
</dbReference>
<organism evidence="2 3">
    <name type="scientific">Imshaugia aleurites</name>
    <dbReference type="NCBI Taxonomy" id="172621"/>
    <lineage>
        <taxon>Eukaryota</taxon>
        <taxon>Fungi</taxon>
        <taxon>Dikarya</taxon>
        <taxon>Ascomycota</taxon>
        <taxon>Pezizomycotina</taxon>
        <taxon>Lecanoromycetes</taxon>
        <taxon>OSLEUM clade</taxon>
        <taxon>Lecanoromycetidae</taxon>
        <taxon>Lecanorales</taxon>
        <taxon>Lecanorineae</taxon>
        <taxon>Parmeliaceae</taxon>
        <taxon>Imshaugia</taxon>
    </lineage>
</organism>
<dbReference type="Pfam" id="PF01926">
    <property type="entry name" value="MMR_HSR1"/>
    <property type="match status" value="1"/>
</dbReference>
<dbReference type="GO" id="GO:0005525">
    <property type="term" value="F:GTP binding"/>
    <property type="evidence" value="ECO:0007669"/>
    <property type="project" value="InterPro"/>
</dbReference>
<sequence length="196" mass="21626">MEVEPPLLKQSDILIGVMGMTGVGKTSFIRQTTDLNMEIGHGLASCTKEIQLATITIGNSVVRFIDTPGFDDTDTKDSDILKTIWEYISNGGLRLSGLLYLHRITDDRVGGMALKNLSMFQKLPSDDGEARVKELTETGKFWGGMIACGAAHQRYDITMEDAHRIVQLVLENEPCKLQIQEEHDKGKKLAETSAGQ</sequence>
<dbReference type="CDD" id="cd00882">
    <property type="entry name" value="Ras_like_GTPase"/>
    <property type="match status" value="1"/>
</dbReference>
<dbReference type="Proteomes" id="UP000664534">
    <property type="component" value="Unassembled WGS sequence"/>
</dbReference>
<keyword evidence="3" id="KW-1185">Reference proteome</keyword>
<feature type="domain" description="G" evidence="1">
    <location>
        <begin position="15"/>
        <end position="77"/>
    </location>
</feature>
<protein>
    <recommendedName>
        <fullName evidence="1">G domain-containing protein</fullName>
    </recommendedName>
</protein>
<evidence type="ECO:0000259" key="1">
    <source>
        <dbReference type="Pfam" id="PF01926"/>
    </source>
</evidence>
<dbReference type="InterPro" id="IPR006073">
    <property type="entry name" value="GTP-bd"/>
</dbReference>
<comment type="caution">
    <text evidence="2">The sequence shown here is derived from an EMBL/GenBank/DDBJ whole genome shotgun (WGS) entry which is preliminary data.</text>
</comment>
<name>A0A8H3IEH3_9LECA</name>
<dbReference type="OrthoDB" id="8954335at2759"/>
<dbReference type="Gene3D" id="3.40.50.300">
    <property type="entry name" value="P-loop containing nucleotide triphosphate hydrolases"/>
    <property type="match status" value="1"/>
</dbReference>